<feature type="compositionally biased region" description="Basic residues" evidence="1">
    <location>
        <begin position="205"/>
        <end position="216"/>
    </location>
</feature>
<dbReference type="EMBL" id="BAABME010006454">
    <property type="protein sequence ID" value="GAA0168393.1"/>
    <property type="molecule type" value="Genomic_DNA"/>
</dbReference>
<comment type="caution">
    <text evidence="2">The sequence shown here is derived from an EMBL/GenBank/DDBJ whole genome shotgun (WGS) entry which is preliminary data.</text>
</comment>
<accession>A0AAV3R0I3</accession>
<name>A0AAV3R0I3_LITER</name>
<dbReference type="PANTHER" id="PTHR35692">
    <property type="entry name" value="F26F24.11"/>
    <property type="match status" value="1"/>
</dbReference>
<evidence type="ECO:0000313" key="2">
    <source>
        <dbReference type="EMBL" id="GAA0168393.1"/>
    </source>
</evidence>
<keyword evidence="3" id="KW-1185">Reference proteome</keyword>
<proteinExistence type="predicted"/>
<evidence type="ECO:0000313" key="3">
    <source>
        <dbReference type="Proteomes" id="UP001454036"/>
    </source>
</evidence>
<gene>
    <name evidence="2" type="ORF">LIER_23120</name>
</gene>
<protein>
    <submittedName>
        <fullName evidence="2">Uncharacterized protein</fullName>
    </submittedName>
</protein>
<reference evidence="2 3" key="1">
    <citation type="submission" date="2024-01" db="EMBL/GenBank/DDBJ databases">
        <title>The complete chloroplast genome sequence of Lithospermum erythrorhizon: insights into the phylogenetic relationship among Boraginaceae species and the maternal lineages of purple gromwells.</title>
        <authorList>
            <person name="Okada T."/>
            <person name="Watanabe K."/>
        </authorList>
    </citation>
    <scope>NUCLEOTIDE SEQUENCE [LARGE SCALE GENOMIC DNA]</scope>
</reference>
<feature type="region of interest" description="Disordered" evidence="1">
    <location>
        <begin position="170"/>
        <end position="218"/>
    </location>
</feature>
<organism evidence="2 3">
    <name type="scientific">Lithospermum erythrorhizon</name>
    <name type="common">Purple gromwell</name>
    <name type="synonym">Lithospermum officinale var. erythrorhizon</name>
    <dbReference type="NCBI Taxonomy" id="34254"/>
    <lineage>
        <taxon>Eukaryota</taxon>
        <taxon>Viridiplantae</taxon>
        <taxon>Streptophyta</taxon>
        <taxon>Embryophyta</taxon>
        <taxon>Tracheophyta</taxon>
        <taxon>Spermatophyta</taxon>
        <taxon>Magnoliopsida</taxon>
        <taxon>eudicotyledons</taxon>
        <taxon>Gunneridae</taxon>
        <taxon>Pentapetalae</taxon>
        <taxon>asterids</taxon>
        <taxon>lamiids</taxon>
        <taxon>Boraginales</taxon>
        <taxon>Boraginaceae</taxon>
        <taxon>Boraginoideae</taxon>
        <taxon>Lithospermeae</taxon>
        <taxon>Lithospermum</taxon>
    </lineage>
</organism>
<evidence type="ECO:0000256" key="1">
    <source>
        <dbReference type="SAM" id="MobiDB-lite"/>
    </source>
</evidence>
<dbReference type="Proteomes" id="UP001454036">
    <property type="component" value="Unassembled WGS sequence"/>
</dbReference>
<sequence>MSDFSFISDSDDEKAVETILSQAKDQIVLEQVAQINCSGFTDSCLPSHIETRFHKLKSFPVYNPKSSSEKIYSKVEPKLVKKDGLFPSELFKDEGFLHNKKNPSGKMGENSSLDSEMEPIESKFVKDESFLNTKKTPSVKKVENFSPDSEVEPIESKLVKDGIFSPIEKTPERKYAKSSKSKYDSSSESDSDSSPAKSGCFWCSPKKKTPKKKKKSGKENELLGVSFDWEGDDELLADLESFSVKGQKRLMKKAMEEEEKINREAQKIVKWAKQASARFDDELSDDEHFK</sequence>
<dbReference type="PANTHER" id="PTHR35692:SF1">
    <property type="entry name" value="F26F24.11"/>
    <property type="match status" value="1"/>
</dbReference>
<feature type="compositionally biased region" description="Basic and acidic residues" evidence="1">
    <location>
        <begin position="170"/>
        <end position="185"/>
    </location>
</feature>
<feature type="region of interest" description="Disordered" evidence="1">
    <location>
        <begin position="95"/>
        <end position="116"/>
    </location>
</feature>
<dbReference type="AlphaFoldDB" id="A0AAV3R0I3"/>
<feature type="compositionally biased region" description="Low complexity" evidence="1">
    <location>
        <begin position="186"/>
        <end position="198"/>
    </location>
</feature>